<evidence type="ECO:0000256" key="2">
    <source>
        <dbReference type="ARBA" id="ARBA00004442"/>
    </source>
</evidence>
<evidence type="ECO:0008006" key="12">
    <source>
        <dbReference type="Google" id="ProtNLM"/>
    </source>
</evidence>
<keyword evidence="4" id="KW-0964">Secreted</keyword>
<feature type="transmembrane region" description="Helical" evidence="9">
    <location>
        <begin position="623"/>
        <end position="641"/>
    </location>
</feature>
<feature type="transmembrane region" description="Helical" evidence="9">
    <location>
        <begin position="839"/>
        <end position="858"/>
    </location>
</feature>
<evidence type="ECO:0000313" key="11">
    <source>
        <dbReference type="Proteomes" id="UP000039865"/>
    </source>
</evidence>
<feature type="transmembrane region" description="Helical" evidence="9">
    <location>
        <begin position="914"/>
        <end position="936"/>
    </location>
</feature>
<dbReference type="PANTHER" id="PTHR11319">
    <property type="entry name" value="G PROTEIN-COUPLED RECEPTOR-RELATED"/>
    <property type="match status" value="1"/>
</dbReference>
<evidence type="ECO:0000256" key="4">
    <source>
        <dbReference type="ARBA" id="ARBA00022525"/>
    </source>
</evidence>
<evidence type="ECO:0000256" key="1">
    <source>
        <dbReference type="ARBA" id="ARBA00004196"/>
    </source>
</evidence>
<feature type="transmembrane region" description="Helical" evidence="9">
    <location>
        <begin position="681"/>
        <end position="698"/>
    </location>
</feature>
<evidence type="ECO:0000256" key="9">
    <source>
        <dbReference type="SAM" id="Phobius"/>
    </source>
</evidence>
<feature type="transmembrane region" description="Helical" evidence="9">
    <location>
        <begin position="592"/>
        <end position="611"/>
    </location>
</feature>
<feature type="transmembrane region" description="Helical" evidence="9">
    <location>
        <begin position="710"/>
        <end position="732"/>
    </location>
</feature>
<feature type="transmembrane region" description="Helical" evidence="9">
    <location>
        <begin position="870"/>
        <end position="891"/>
    </location>
</feature>
<feature type="transmembrane region" description="Helical" evidence="9">
    <location>
        <begin position="761"/>
        <end position="787"/>
    </location>
</feature>
<dbReference type="NCBIfam" id="TIGR01376">
    <property type="entry name" value="POMP_repeat"/>
    <property type="match status" value="1"/>
</dbReference>
<protein>
    <recommendedName>
        <fullName evidence="12">Transmembrane protein</fullName>
    </recommendedName>
</protein>
<keyword evidence="5" id="KW-0732">Signal</keyword>
<dbReference type="Pfam" id="PF02415">
    <property type="entry name" value="Chlam_PMP"/>
    <property type="match status" value="1"/>
</dbReference>
<keyword evidence="6 9" id="KW-0472">Membrane</keyword>
<evidence type="ECO:0000313" key="10">
    <source>
        <dbReference type="EMBL" id="CDW87730.1"/>
    </source>
</evidence>
<evidence type="ECO:0000256" key="7">
    <source>
        <dbReference type="ARBA" id="ARBA00023237"/>
    </source>
</evidence>
<proteinExistence type="predicted"/>
<gene>
    <name evidence="10" type="primary">Contig13270.g665</name>
    <name evidence="10" type="ORF">STYLEM_16842</name>
</gene>
<sequence length="1361" mass="155705">MEQSQFIGNVAQTGGAIYASSDSNVNSIAFLNDETIGSFIFLIFDVTMDIDNCQFRNGVSNLGGSIYISGDSVIRITNSMFINNQANSKGGAIYSSGFKSIFIGQGTQFINNSALDNGEDIYITNSFNILTLDNVVLSNLNSKNSIYIEQAILYAENMIIKDINQNKQSKRGAGLFCNYCKGLQIKSSQFINLKSSQGGAIYLIELDINKGTTLQQTDEKFLIQNSQFHNCTAEIGGAINADNPQSLKIINSTFIKNKAIIDNQSQFQIQNKGSGGAIYYTCNNQLLNCKMKLEDKNIFQDNSADLQGGAIFWDQLEPIFTKKEKFINNNAIKDDFQLRQLQNEQPSTQEIKSQRSGGTIPKLYMALKDQYGQIVGSDFKSKVRVSVDLKNLDNKQSLYLPILEGTLSFDIIGGIALIQDISIVGNPGSSYKFIITTDGIDLSKQSNQDRMQQSGNSDLDFNLKIELRECEIGEQFTSAGKCLKCEQSFSLVKMTSPGTCEICPTEKAICNGGAEIGPQPGFWRSSNQSIVFTQCLFEQACLGMISPQNNPKGECLQGYQGILCADCISGYSRDKEYQCAICPEPALNTLRLITIFIAVIIFVVLMIRSTLKSAQDINNVTSIYLKILLNHFQLILMTASFDFQWSEQIVGFFTTTKQVATQSTQIFSFDCFLDTGGETKALLPFMLTIACSLIWSIYKKIMKNLIEIGGKIMSSLVILLFLVHPSLVTFSFNDFKCKEVDGQLRVQDDLEIICWSPEHSFYSFFVALPCIIVWGLGIPFFALTILIRKRKKLDNFEIRQRYGFLYRGYRKEYYYWEIVIMYRKILIIFTAVFISNFGIIAQALIVFFTLIVFLLINFKKQPFNTLVLNDLETLSLITSMITIYCGLFFILNKPKTWIENNPDYSRGSVSLSTAIQRLFFALILISNLFFFIYWMFKIKGELKLNKNNIERLMISFSKEEVEKIAKTKQLESYEIELFEKEKKRKSFLQKEPDINNYEDSRDDLQNYLKLKEQNLIDNDQDITHYYEYYRDDESRIQTMQTEESQQDINFEISSTIARNKRLKQLQNNKKSYRNQHEIPLNQYLKKKFQKEQEQRKSRYKNQQRTYLSNYELIKENNKESSTSLNSNDRNMISSFNNKNASQSSLDNYSPNSGKSQNIHNKIKYSKSQFRKIQNLDQQLSIEVNSDDLTDDNLFSSQNQEEQKQDASLELQNVSSNFFTLVDRIDYEKEEINYDDGNILSFSNKEEQNNLLETMAFRLIPTQTFKVYDKKQEVQILTEVNANHKLDKLAKEEIYKAKETEINEMDLQLQDYTSDEEKKINLNKSSQYSKGFSSFNNHISGESPKILSSQKSDSKSLSEKNN</sequence>
<feature type="region of interest" description="Disordered" evidence="8">
    <location>
        <begin position="1116"/>
        <end position="1157"/>
    </location>
</feature>
<evidence type="ECO:0000256" key="5">
    <source>
        <dbReference type="ARBA" id="ARBA00022729"/>
    </source>
</evidence>
<reference evidence="10 11" key="1">
    <citation type="submission" date="2014-06" db="EMBL/GenBank/DDBJ databases">
        <authorList>
            <person name="Swart Estienne"/>
        </authorList>
    </citation>
    <scope>NUCLEOTIDE SEQUENCE [LARGE SCALE GENOMIC DNA]</scope>
    <source>
        <strain evidence="10 11">130c</strain>
    </source>
</reference>
<dbReference type="Proteomes" id="UP000039865">
    <property type="component" value="Unassembled WGS sequence"/>
</dbReference>
<dbReference type="InterPro" id="IPR003368">
    <property type="entry name" value="POMP_repeat"/>
</dbReference>
<keyword evidence="9" id="KW-1133">Transmembrane helix</keyword>
<feature type="compositionally biased region" description="Polar residues" evidence="8">
    <location>
        <begin position="1119"/>
        <end position="1157"/>
    </location>
</feature>
<dbReference type="EMBL" id="CCKQ01015884">
    <property type="protein sequence ID" value="CDW87730.1"/>
    <property type="molecule type" value="Genomic_DNA"/>
</dbReference>
<keyword evidence="7" id="KW-0998">Cell outer membrane</keyword>
<feature type="region of interest" description="Disordered" evidence="8">
    <location>
        <begin position="1326"/>
        <end position="1361"/>
    </location>
</feature>
<dbReference type="OMA" id="YLEIRII"/>
<evidence type="ECO:0000256" key="3">
    <source>
        <dbReference type="ARBA" id="ARBA00004613"/>
    </source>
</evidence>
<dbReference type="SUPFAM" id="SSF51126">
    <property type="entry name" value="Pectin lyase-like"/>
    <property type="match status" value="2"/>
</dbReference>
<evidence type="ECO:0000256" key="6">
    <source>
        <dbReference type="ARBA" id="ARBA00023136"/>
    </source>
</evidence>
<evidence type="ECO:0000256" key="8">
    <source>
        <dbReference type="SAM" id="MobiDB-lite"/>
    </source>
</evidence>
<keyword evidence="9" id="KW-0812">Transmembrane</keyword>
<keyword evidence="11" id="KW-1185">Reference proteome</keyword>
<name>A0A078AZ49_STYLE</name>
<feature type="compositionally biased region" description="Basic and acidic residues" evidence="8">
    <location>
        <begin position="1351"/>
        <end position="1361"/>
    </location>
</feature>
<organism evidence="10 11">
    <name type="scientific">Stylonychia lemnae</name>
    <name type="common">Ciliate</name>
    <dbReference type="NCBI Taxonomy" id="5949"/>
    <lineage>
        <taxon>Eukaryota</taxon>
        <taxon>Sar</taxon>
        <taxon>Alveolata</taxon>
        <taxon>Ciliophora</taxon>
        <taxon>Intramacronucleata</taxon>
        <taxon>Spirotrichea</taxon>
        <taxon>Stichotrichia</taxon>
        <taxon>Sporadotrichida</taxon>
        <taxon>Oxytrichidae</taxon>
        <taxon>Stylonychinae</taxon>
        <taxon>Stylonychia</taxon>
    </lineage>
</organism>
<dbReference type="PANTHER" id="PTHR11319:SF35">
    <property type="entry name" value="OUTER MEMBRANE PROTEIN PMPC-RELATED"/>
    <property type="match status" value="1"/>
</dbReference>
<feature type="compositionally biased region" description="Polar residues" evidence="8">
    <location>
        <begin position="1326"/>
        <end position="1339"/>
    </location>
</feature>
<comment type="subcellular location">
    <subcellularLocation>
        <location evidence="1">Cell envelope</location>
    </subcellularLocation>
    <subcellularLocation>
        <location evidence="2">Cell outer membrane</location>
    </subcellularLocation>
    <subcellularLocation>
        <location evidence="3">Secreted</location>
    </subcellularLocation>
</comment>
<dbReference type="InParanoid" id="A0A078AZ49"/>
<dbReference type="GO" id="GO:0005576">
    <property type="term" value="C:extracellular region"/>
    <property type="evidence" value="ECO:0007669"/>
    <property type="project" value="UniProtKB-SubCell"/>
</dbReference>
<accession>A0A078AZ49</accession>
<dbReference type="InterPro" id="IPR011050">
    <property type="entry name" value="Pectin_lyase_fold/virulence"/>
</dbReference>
<dbReference type="OrthoDB" id="313173at2759"/>